<dbReference type="EMBL" id="JAIWYP010000010">
    <property type="protein sequence ID" value="KAH3753934.1"/>
    <property type="molecule type" value="Genomic_DNA"/>
</dbReference>
<name>A0A9D4DU27_DREPO</name>
<reference evidence="2" key="1">
    <citation type="journal article" date="2019" name="bioRxiv">
        <title>The Genome of the Zebra Mussel, Dreissena polymorpha: A Resource for Invasive Species Research.</title>
        <authorList>
            <person name="McCartney M.A."/>
            <person name="Auch B."/>
            <person name="Kono T."/>
            <person name="Mallez S."/>
            <person name="Zhang Y."/>
            <person name="Obille A."/>
            <person name="Becker A."/>
            <person name="Abrahante J.E."/>
            <person name="Garbe J."/>
            <person name="Badalamenti J.P."/>
            <person name="Herman A."/>
            <person name="Mangelson H."/>
            <person name="Liachko I."/>
            <person name="Sullivan S."/>
            <person name="Sone E.D."/>
            <person name="Koren S."/>
            <person name="Silverstein K.A.T."/>
            <person name="Beckman K.B."/>
            <person name="Gohl D.M."/>
        </authorList>
    </citation>
    <scope>NUCLEOTIDE SEQUENCE</scope>
    <source>
        <strain evidence="2">Duluth1</strain>
        <tissue evidence="2">Whole animal</tissue>
    </source>
</reference>
<evidence type="ECO:0000313" key="3">
    <source>
        <dbReference type="Proteomes" id="UP000828390"/>
    </source>
</evidence>
<evidence type="ECO:0000313" key="2">
    <source>
        <dbReference type="EMBL" id="KAH3753934.1"/>
    </source>
</evidence>
<dbReference type="PROSITE" id="PS50878">
    <property type="entry name" value="RT_POL"/>
    <property type="match status" value="1"/>
</dbReference>
<accession>A0A9D4DU27</accession>
<sequence length="108" mass="12065">MEFTGLWKQLEDLDFADDLAFLSNTQQQMQEKTNMVADNSARLGLTINRGKSNVSRLNASNNTPIQAQGEALRRWTASSISAEFCTTSEKRVQMSEPASVKHEQLSIT</sequence>
<gene>
    <name evidence="2" type="ORF">DPMN_188587</name>
</gene>
<feature type="domain" description="Reverse transcriptase" evidence="1">
    <location>
        <begin position="1"/>
        <end position="80"/>
    </location>
</feature>
<evidence type="ECO:0000259" key="1">
    <source>
        <dbReference type="PROSITE" id="PS50878"/>
    </source>
</evidence>
<dbReference type="InterPro" id="IPR000477">
    <property type="entry name" value="RT_dom"/>
</dbReference>
<keyword evidence="3" id="KW-1185">Reference proteome</keyword>
<proteinExistence type="predicted"/>
<protein>
    <recommendedName>
        <fullName evidence="1">Reverse transcriptase domain-containing protein</fullName>
    </recommendedName>
</protein>
<comment type="caution">
    <text evidence="2">The sequence shown here is derived from an EMBL/GenBank/DDBJ whole genome shotgun (WGS) entry which is preliminary data.</text>
</comment>
<organism evidence="2 3">
    <name type="scientific">Dreissena polymorpha</name>
    <name type="common">Zebra mussel</name>
    <name type="synonym">Mytilus polymorpha</name>
    <dbReference type="NCBI Taxonomy" id="45954"/>
    <lineage>
        <taxon>Eukaryota</taxon>
        <taxon>Metazoa</taxon>
        <taxon>Spiralia</taxon>
        <taxon>Lophotrochozoa</taxon>
        <taxon>Mollusca</taxon>
        <taxon>Bivalvia</taxon>
        <taxon>Autobranchia</taxon>
        <taxon>Heteroconchia</taxon>
        <taxon>Euheterodonta</taxon>
        <taxon>Imparidentia</taxon>
        <taxon>Neoheterodontei</taxon>
        <taxon>Myida</taxon>
        <taxon>Dreissenoidea</taxon>
        <taxon>Dreissenidae</taxon>
        <taxon>Dreissena</taxon>
    </lineage>
</organism>
<reference evidence="2" key="2">
    <citation type="submission" date="2020-11" db="EMBL/GenBank/DDBJ databases">
        <authorList>
            <person name="McCartney M.A."/>
            <person name="Auch B."/>
            <person name="Kono T."/>
            <person name="Mallez S."/>
            <person name="Becker A."/>
            <person name="Gohl D.M."/>
            <person name="Silverstein K.A.T."/>
            <person name="Koren S."/>
            <person name="Bechman K.B."/>
            <person name="Herman A."/>
            <person name="Abrahante J.E."/>
            <person name="Garbe J."/>
        </authorList>
    </citation>
    <scope>NUCLEOTIDE SEQUENCE</scope>
    <source>
        <strain evidence="2">Duluth1</strain>
        <tissue evidence="2">Whole animal</tissue>
    </source>
</reference>
<dbReference type="AlphaFoldDB" id="A0A9D4DU27"/>
<dbReference type="Proteomes" id="UP000828390">
    <property type="component" value="Unassembled WGS sequence"/>
</dbReference>